<evidence type="ECO:0000256" key="3">
    <source>
        <dbReference type="ARBA" id="ARBA00022617"/>
    </source>
</evidence>
<keyword evidence="4" id="KW-0479">Metal-binding</keyword>
<keyword evidence="11" id="KW-1185">Reference proteome</keyword>
<dbReference type="InterPro" id="IPR036851">
    <property type="entry name" value="Chloroperoxidase-like_sf"/>
</dbReference>
<accession>A0AAN9UKK1</accession>
<evidence type="ECO:0000313" key="10">
    <source>
        <dbReference type="EMBL" id="KAK7749979.1"/>
    </source>
</evidence>
<dbReference type="GO" id="GO:0004601">
    <property type="term" value="F:peroxidase activity"/>
    <property type="evidence" value="ECO:0007669"/>
    <property type="project" value="UniProtKB-KW"/>
</dbReference>
<comment type="caution">
    <text evidence="10">The sequence shown here is derived from an EMBL/GenBank/DDBJ whole genome shotgun (WGS) entry which is preliminary data.</text>
</comment>
<dbReference type="PROSITE" id="PS51405">
    <property type="entry name" value="HEME_HALOPEROXIDASE"/>
    <property type="match status" value="1"/>
</dbReference>
<evidence type="ECO:0000256" key="5">
    <source>
        <dbReference type="ARBA" id="ARBA00023002"/>
    </source>
</evidence>
<dbReference type="PANTHER" id="PTHR33577:SF7">
    <property type="entry name" value="HEME HALOPEROXIDASE FAMILY PROFILE DOMAIN-CONTAINING PROTEIN"/>
    <property type="match status" value="1"/>
</dbReference>
<keyword evidence="6" id="KW-0408">Iron</keyword>
<organism evidence="10 11">
    <name type="scientific">Diatrype stigma</name>
    <dbReference type="NCBI Taxonomy" id="117547"/>
    <lineage>
        <taxon>Eukaryota</taxon>
        <taxon>Fungi</taxon>
        <taxon>Dikarya</taxon>
        <taxon>Ascomycota</taxon>
        <taxon>Pezizomycotina</taxon>
        <taxon>Sordariomycetes</taxon>
        <taxon>Xylariomycetidae</taxon>
        <taxon>Xylariales</taxon>
        <taxon>Diatrypaceae</taxon>
        <taxon>Diatrype</taxon>
    </lineage>
</organism>
<keyword evidence="8" id="KW-0732">Signal</keyword>
<feature type="domain" description="Heme haloperoxidase family profile" evidence="9">
    <location>
        <begin position="33"/>
        <end position="249"/>
    </location>
</feature>
<evidence type="ECO:0000256" key="4">
    <source>
        <dbReference type="ARBA" id="ARBA00022723"/>
    </source>
</evidence>
<evidence type="ECO:0000256" key="6">
    <source>
        <dbReference type="ARBA" id="ARBA00023004"/>
    </source>
</evidence>
<evidence type="ECO:0000256" key="8">
    <source>
        <dbReference type="SAM" id="SignalP"/>
    </source>
</evidence>
<reference evidence="10 11" key="1">
    <citation type="submission" date="2024-02" db="EMBL/GenBank/DDBJ databases">
        <title>De novo assembly and annotation of 12 fungi associated with fruit tree decline syndrome in Ontario, Canada.</title>
        <authorList>
            <person name="Sulman M."/>
            <person name="Ellouze W."/>
            <person name="Ilyukhin E."/>
        </authorList>
    </citation>
    <scope>NUCLEOTIDE SEQUENCE [LARGE SCALE GENOMIC DNA]</scope>
    <source>
        <strain evidence="10 11">M11/M66-122</strain>
    </source>
</reference>
<evidence type="ECO:0000256" key="1">
    <source>
        <dbReference type="ARBA" id="ARBA00001970"/>
    </source>
</evidence>
<feature type="chain" id="PRO_5042861791" description="Heme haloperoxidase family profile domain-containing protein" evidence="8">
    <location>
        <begin position="19"/>
        <end position="264"/>
    </location>
</feature>
<sequence>MYGSTFLSLIAAAATVAALPHLGRSAEAAASSGINPWVAAGPSDSRGPCPMLNTLANHGYLPHSGRDITVQDIADAVVAGVNFDETFGQSLGAQAFQLLGGPETINLEDLGTPNVTEHRASLTRDDYPGGDNLHVDLSRLQALLADSDADYLDVASLAKSRVRVETLSGAPALTTTQETQAIGEAALLLLGMADGPVPAAPNTTTVAGVYDELRAPKDRVEAWFKTEKLPVAQGWQMSERALSLTDVRGLSLAIAGAEQALASS</sequence>
<protein>
    <recommendedName>
        <fullName evidence="9">Heme haloperoxidase family profile domain-containing protein</fullName>
    </recommendedName>
</protein>
<dbReference type="Gene3D" id="1.10.489.10">
    <property type="entry name" value="Chloroperoxidase-like"/>
    <property type="match status" value="1"/>
</dbReference>
<keyword evidence="5" id="KW-0560">Oxidoreductase</keyword>
<dbReference type="EMBL" id="JAKJXP020000072">
    <property type="protein sequence ID" value="KAK7749979.1"/>
    <property type="molecule type" value="Genomic_DNA"/>
</dbReference>
<evidence type="ECO:0000313" key="11">
    <source>
        <dbReference type="Proteomes" id="UP001320420"/>
    </source>
</evidence>
<dbReference type="Proteomes" id="UP001320420">
    <property type="component" value="Unassembled WGS sequence"/>
</dbReference>
<dbReference type="SUPFAM" id="SSF47571">
    <property type="entry name" value="Cloroperoxidase"/>
    <property type="match status" value="1"/>
</dbReference>
<comment type="cofactor">
    <cofactor evidence="1">
        <name>heme b</name>
        <dbReference type="ChEBI" id="CHEBI:60344"/>
    </cofactor>
</comment>
<evidence type="ECO:0000259" key="9">
    <source>
        <dbReference type="PROSITE" id="PS51405"/>
    </source>
</evidence>
<keyword evidence="3" id="KW-0349">Heme</keyword>
<feature type="signal peptide" evidence="8">
    <location>
        <begin position="1"/>
        <end position="18"/>
    </location>
</feature>
<dbReference type="InterPro" id="IPR000028">
    <property type="entry name" value="Chloroperoxidase"/>
</dbReference>
<comment type="similarity">
    <text evidence="7">Belongs to the chloroperoxidase family.</text>
</comment>
<gene>
    <name evidence="10" type="ORF">SLS62_008088</name>
</gene>
<keyword evidence="2" id="KW-0575">Peroxidase</keyword>
<dbReference type="Pfam" id="PF01328">
    <property type="entry name" value="Peroxidase_2"/>
    <property type="match status" value="1"/>
</dbReference>
<proteinExistence type="inferred from homology"/>
<evidence type="ECO:0000256" key="2">
    <source>
        <dbReference type="ARBA" id="ARBA00022559"/>
    </source>
</evidence>
<name>A0AAN9UKK1_9PEZI</name>
<dbReference type="PANTHER" id="PTHR33577">
    <property type="entry name" value="STERIGMATOCYSTIN BIOSYNTHESIS PEROXIDASE STCC-RELATED"/>
    <property type="match status" value="1"/>
</dbReference>
<dbReference type="AlphaFoldDB" id="A0AAN9UKK1"/>
<dbReference type="GO" id="GO:0046872">
    <property type="term" value="F:metal ion binding"/>
    <property type="evidence" value="ECO:0007669"/>
    <property type="project" value="UniProtKB-KW"/>
</dbReference>
<evidence type="ECO:0000256" key="7">
    <source>
        <dbReference type="ARBA" id="ARBA00025795"/>
    </source>
</evidence>